<feature type="transmembrane region" description="Helical" evidence="2">
    <location>
        <begin position="100"/>
        <end position="127"/>
    </location>
</feature>
<comment type="catalytic activity">
    <reaction evidence="1">
        <text>a 1,2-diacyl-sn-glycero-3-phospho-(1'-sn-glycero-3'-phosphate) + H2O = a 1,2-diacyl-sn-glycero-3-phospho-(1'-sn-glycerol) + phosphate</text>
        <dbReference type="Rhea" id="RHEA:33751"/>
        <dbReference type="ChEBI" id="CHEBI:15377"/>
        <dbReference type="ChEBI" id="CHEBI:43474"/>
        <dbReference type="ChEBI" id="CHEBI:60110"/>
        <dbReference type="ChEBI" id="CHEBI:64716"/>
        <dbReference type="EC" id="3.1.3.27"/>
    </reaction>
</comment>
<organism evidence="4 5">
    <name type="scientific">Candidatus Competibacter phosphatis</name>
    <dbReference type="NCBI Taxonomy" id="221280"/>
    <lineage>
        <taxon>Bacteria</taxon>
        <taxon>Pseudomonadati</taxon>
        <taxon>Pseudomonadota</taxon>
        <taxon>Gammaproteobacteria</taxon>
        <taxon>Candidatus Competibacteraceae</taxon>
        <taxon>Candidatus Competibacter</taxon>
    </lineage>
</organism>
<gene>
    <name evidence="4" type="ORF">E4P82_08215</name>
</gene>
<dbReference type="InterPro" id="IPR026037">
    <property type="entry name" value="PgpA"/>
</dbReference>
<evidence type="ECO:0000313" key="4">
    <source>
        <dbReference type="EMBL" id="NMQ19182.1"/>
    </source>
</evidence>
<feature type="domain" description="YutG/PgpA" evidence="3">
    <location>
        <begin position="29"/>
        <end position="166"/>
    </location>
</feature>
<keyword evidence="1" id="KW-0997">Cell inner membrane</keyword>
<comment type="function">
    <text evidence="1">Lipid phosphatase which dephosphorylates phosphatidylglycerophosphate (PGP) to phosphatidylglycerol (PG).</text>
</comment>
<keyword evidence="2" id="KW-1133">Transmembrane helix</keyword>
<dbReference type="InterPro" id="IPR036681">
    <property type="entry name" value="PgpA-like_sf"/>
</dbReference>
<dbReference type="CDD" id="cd06971">
    <property type="entry name" value="PgpA"/>
    <property type="match status" value="1"/>
</dbReference>
<comment type="cofactor">
    <cofactor evidence="1">
        <name>Mg(2+)</name>
        <dbReference type="ChEBI" id="CHEBI:18420"/>
    </cofactor>
</comment>
<feature type="transmembrane region" description="Helical" evidence="2">
    <location>
        <begin position="148"/>
        <end position="170"/>
    </location>
</feature>
<accession>A0ABX1TIH2</accession>
<sequence length="174" mass="18950">MNQTPSSPIQGNKAVNPCARVFRDPIHFLALGFGSGCAPKAPGTFGTLAAIPLYLLAQPLPLWAYLLLTTIGFIVGIWICDRAARDLGVHDHPAIVWDEVVGYFVTMIAAPAGWLWIVIGFVLFRVFDILKPWPIRRADQRIGGGFGIMFDDLLAAGYAWLVLQALAGLFTTTP</sequence>
<evidence type="ECO:0000256" key="2">
    <source>
        <dbReference type="SAM" id="Phobius"/>
    </source>
</evidence>
<keyword evidence="1 2" id="KW-0472">Membrane</keyword>
<dbReference type="EMBL" id="SPMZ01000022">
    <property type="protein sequence ID" value="NMQ19182.1"/>
    <property type="molecule type" value="Genomic_DNA"/>
</dbReference>
<keyword evidence="1" id="KW-0460">Magnesium</keyword>
<dbReference type="RefSeq" id="WP_169248442.1">
    <property type="nucleotide sequence ID" value="NZ_SPMZ01000022.1"/>
</dbReference>
<keyword evidence="5" id="KW-1185">Reference proteome</keyword>
<keyword evidence="1" id="KW-1003">Cell membrane</keyword>
<comment type="caution">
    <text evidence="4">The sequence shown here is derived from an EMBL/GenBank/DDBJ whole genome shotgun (WGS) entry which is preliminary data.</text>
</comment>
<keyword evidence="1" id="KW-0443">Lipid metabolism</keyword>
<comment type="subcellular location">
    <subcellularLocation>
        <location evidence="1">Cell inner membrane</location>
        <topology evidence="1">Multi-pass membrane protein</topology>
    </subcellularLocation>
</comment>
<keyword evidence="1 2" id="KW-0812">Transmembrane</keyword>
<dbReference type="SUPFAM" id="SSF101307">
    <property type="entry name" value="YutG-like"/>
    <property type="match status" value="1"/>
</dbReference>
<protein>
    <recommendedName>
        <fullName evidence="1">Phosphatidylglycerophosphatase A</fullName>
        <ecNumber evidence="1">3.1.3.27</ecNumber>
    </recommendedName>
    <alternativeName>
        <fullName evidence="1">Phosphatidylglycerolphosphate phosphatase A</fullName>
    </alternativeName>
</protein>
<evidence type="ECO:0000313" key="5">
    <source>
        <dbReference type="Proteomes" id="UP000760480"/>
    </source>
</evidence>
<evidence type="ECO:0000256" key="1">
    <source>
        <dbReference type="PIRNR" id="PIRNR006162"/>
    </source>
</evidence>
<keyword evidence="1" id="KW-0595">Phospholipid degradation</keyword>
<name>A0ABX1TIH2_9GAMM</name>
<feature type="transmembrane region" description="Helical" evidence="2">
    <location>
        <begin position="62"/>
        <end position="80"/>
    </location>
</feature>
<evidence type="ECO:0000259" key="3">
    <source>
        <dbReference type="Pfam" id="PF04608"/>
    </source>
</evidence>
<comment type="pathway">
    <text evidence="1">Phospholipid metabolism; phosphatidylglycerol biosynthesis; phosphatidylglycerol from CDP-diacylglycerol: step 2/2.</text>
</comment>
<keyword evidence="1" id="KW-0378">Hydrolase</keyword>
<keyword evidence="1" id="KW-0442">Lipid degradation</keyword>
<dbReference type="EC" id="3.1.3.27" evidence="1"/>
<dbReference type="Proteomes" id="UP000760480">
    <property type="component" value="Unassembled WGS sequence"/>
</dbReference>
<keyword evidence="1" id="KW-1208">Phospholipid metabolism</keyword>
<dbReference type="PIRSF" id="PIRSF006162">
    <property type="entry name" value="PgpA"/>
    <property type="match status" value="1"/>
</dbReference>
<reference evidence="4 5" key="1">
    <citation type="submission" date="2019-03" db="EMBL/GenBank/DDBJ databases">
        <title>Metabolic reconstructions from genomes of highly enriched 'Candidatus Accumulibacter' and 'Candidatus Competibacter' bioreactor populations.</title>
        <authorList>
            <person name="Annavajhala M.K."/>
            <person name="Welles L."/>
            <person name="Abbas B."/>
            <person name="Sorokin D."/>
            <person name="Park H."/>
            <person name="Van Loosdrecht M."/>
            <person name="Chandran K."/>
        </authorList>
    </citation>
    <scope>NUCLEOTIDE SEQUENCE [LARGE SCALE GENOMIC DNA]</scope>
    <source>
        <strain evidence="4 5">SBR_G</strain>
    </source>
</reference>
<keyword evidence="1" id="KW-0479">Metal-binding</keyword>
<dbReference type="InterPro" id="IPR007686">
    <property type="entry name" value="YutG/PgpA"/>
</dbReference>
<dbReference type="PANTHER" id="PTHR36305">
    <property type="entry name" value="PHOSPHATIDYLGLYCEROPHOSPHATASE A"/>
    <property type="match status" value="1"/>
</dbReference>
<dbReference type="PANTHER" id="PTHR36305:SF1">
    <property type="entry name" value="PHOSPHATIDYLGLYCEROPHOSPHATASE A"/>
    <property type="match status" value="1"/>
</dbReference>
<proteinExistence type="predicted"/>
<dbReference type="Pfam" id="PF04608">
    <property type="entry name" value="PgpA"/>
    <property type="match status" value="1"/>
</dbReference>